<keyword evidence="3" id="KW-1185">Reference proteome</keyword>
<protein>
    <recommendedName>
        <fullName evidence="4">Centromere protein Q</fullName>
    </recommendedName>
</protein>
<name>A0A9W9Z5L1_9CNID</name>
<comment type="caution">
    <text evidence="2">The sequence shown here is derived from an EMBL/GenBank/DDBJ whole genome shotgun (WGS) entry which is preliminary data.</text>
</comment>
<feature type="compositionally biased region" description="Polar residues" evidence="1">
    <location>
        <begin position="47"/>
        <end position="57"/>
    </location>
</feature>
<dbReference type="OrthoDB" id="5980593at2759"/>
<feature type="region of interest" description="Disordered" evidence="1">
    <location>
        <begin position="1"/>
        <end position="96"/>
    </location>
</feature>
<dbReference type="AlphaFoldDB" id="A0A9W9Z5L1"/>
<proteinExistence type="predicted"/>
<feature type="compositionally biased region" description="Polar residues" evidence="1">
    <location>
        <begin position="69"/>
        <end position="79"/>
    </location>
</feature>
<evidence type="ECO:0000313" key="3">
    <source>
        <dbReference type="Proteomes" id="UP001163046"/>
    </source>
</evidence>
<evidence type="ECO:0000256" key="1">
    <source>
        <dbReference type="SAM" id="MobiDB-lite"/>
    </source>
</evidence>
<dbReference type="Proteomes" id="UP001163046">
    <property type="component" value="Unassembled WGS sequence"/>
</dbReference>
<organism evidence="2 3">
    <name type="scientific">Desmophyllum pertusum</name>
    <dbReference type="NCBI Taxonomy" id="174260"/>
    <lineage>
        <taxon>Eukaryota</taxon>
        <taxon>Metazoa</taxon>
        <taxon>Cnidaria</taxon>
        <taxon>Anthozoa</taxon>
        <taxon>Hexacorallia</taxon>
        <taxon>Scleractinia</taxon>
        <taxon>Caryophylliina</taxon>
        <taxon>Caryophylliidae</taxon>
        <taxon>Desmophyllum</taxon>
    </lineage>
</organism>
<dbReference type="EMBL" id="MU826829">
    <property type="protein sequence ID" value="KAJ7373794.1"/>
    <property type="molecule type" value="Genomic_DNA"/>
</dbReference>
<reference evidence="2" key="1">
    <citation type="submission" date="2023-01" db="EMBL/GenBank/DDBJ databases">
        <title>Genome assembly of the deep-sea coral Lophelia pertusa.</title>
        <authorList>
            <person name="Herrera S."/>
            <person name="Cordes E."/>
        </authorList>
    </citation>
    <scope>NUCLEOTIDE SEQUENCE</scope>
    <source>
        <strain evidence="2">USNM1676648</strain>
        <tissue evidence="2">Polyp</tissue>
    </source>
</reference>
<feature type="compositionally biased region" description="Polar residues" evidence="1">
    <location>
        <begin position="15"/>
        <end position="33"/>
    </location>
</feature>
<sequence>MAKRRSRITYAPKSQPKSSGSERNQSASSNAHEISTKEKATRRNKRTNVSSTTSQEQEPIAKRKKAGGDSSTEAQSSPHKPSKSKRIAGWEGRWNPERIRDMTVTRKTYAKWKPLSLSTKKYTKQAIENTVLSVLNSVHKESKKNDVQVHLKQLSERIVKRLDGIKGPAHKGDYSKMEAESHELEDAVITCNGQVEALEKELEEQRRFFNT</sequence>
<evidence type="ECO:0000313" key="2">
    <source>
        <dbReference type="EMBL" id="KAJ7373794.1"/>
    </source>
</evidence>
<gene>
    <name evidence="2" type="ORF">OS493_009116</name>
</gene>
<evidence type="ECO:0008006" key="4">
    <source>
        <dbReference type="Google" id="ProtNLM"/>
    </source>
</evidence>
<accession>A0A9W9Z5L1</accession>